<keyword evidence="2" id="KW-0732">Signal</keyword>
<evidence type="ECO:0000256" key="1">
    <source>
        <dbReference type="SAM" id="MobiDB-lite"/>
    </source>
</evidence>
<feature type="chain" id="PRO_5045113192" evidence="2">
    <location>
        <begin position="21"/>
        <end position="219"/>
    </location>
</feature>
<accession>A0ABZ2KB58</accession>
<feature type="signal peptide" evidence="2">
    <location>
        <begin position="1"/>
        <end position="20"/>
    </location>
</feature>
<dbReference type="RefSeq" id="WP_394846518.1">
    <property type="nucleotide sequence ID" value="NZ_CP089982.1"/>
</dbReference>
<organism evidence="3 4">
    <name type="scientific">Pendulispora brunnea</name>
    <dbReference type="NCBI Taxonomy" id="2905690"/>
    <lineage>
        <taxon>Bacteria</taxon>
        <taxon>Pseudomonadati</taxon>
        <taxon>Myxococcota</taxon>
        <taxon>Myxococcia</taxon>
        <taxon>Myxococcales</taxon>
        <taxon>Sorangiineae</taxon>
        <taxon>Pendulisporaceae</taxon>
        <taxon>Pendulispora</taxon>
    </lineage>
</organism>
<keyword evidence="4" id="KW-1185">Reference proteome</keyword>
<proteinExistence type="predicted"/>
<evidence type="ECO:0000313" key="3">
    <source>
        <dbReference type="EMBL" id="WXA95907.1"/>
    </source>
</evidence>
<name>A0ABZ2KB58_9BACT</name>
<evidence type="ECO:0000313" key="4">
    <source>
        <dbReference type="Proteomes" id="UP001379533"/>
    </source>
</evidence>
<evidence type="ECO:0000256" key="2">
    <source>
        <dbReference type="SAM" id="SignalP"/>
    </source>
</evidence>
<protein>
    <submittedName>
        <fullName evidence="3">Uncharacterized protein</fullName>
    </submittedName>
</protein>
<dbReference type="EMBL" id="CP089982">
    <property type="protein sequence ID" value="WXA95907.1"/>
    <property type="molecule type" value="Genomic_DNA"/>
</dbReference>
<reference evidence="3 4" key="1">
    <citation type="submission" date="2021-12" db="EMBL/GenBank/DDBJ databases">
        <title>Discovery of the Pendulisporaceae a myxobacterial family with distinct sporulation behavior and unique specialized metabolism.</title>
        <authorList>
            <person name="Garcia R."/>
            <person name="Popoff A."/>
            <person name="Bader C.D."/>
            <person name="Loehr J."/>
            <person name="Walesch S."/>
            <person name="Walt C."/>
            <person name="Boldt J."/>
            <person name="Bunk B."/>
            <person name="Haeckl F.J.F.P.J."/>
            <person name="Gunesch A.P."/>
            <person name="Birkelbach J."/>
            <person name="Nuebel U."/>
            <person name="Pietschmann T."/>
            <person name="Bach T."/>
            <person name="Mueller R."/>
        </authorList>
    </citation>
    <scope>NUCLEOTIDE SEQUENCE [LARGE SCALE GENOMIC DNA]</scope>
    <source>
        <strain evidence="3 4">MSr12523</strain>
    </source>
</reference>
<dbReference type="Proteomes" id="UP001379533">
    <property type="component" value="Chromosome"/>
</dbReference>
<gene>
    <name evidence="3" type="ORF">LZC95_03520</name>
</gene>
<feature type="region of interest" description="Disordered" evidence="1">
    <location>
        <begin position="52"/>
        <end position="71"/>
    </location>
</feature>
<sequence>MSSRKIIAGLFFVAMAIGCASSPSEDPAPPARGPESAAAAAIRTLRHVTENQRRAAQDTTPSASHLDGASLGDGVPVRRVRLDALRAYRTTDDPRALLVDHGAFLYPITVGDEVRSSVVMVQRQGRWVPSSFGRVGLARALHANRQQLDARHAKAVVLVEVPALQARFMGHEGDDGLHLTPLQDVEGTPLRAGKSEKAAVVMAALVPLAARIDDSAPPR</sequence>
<dbReference type="PROSITE" id="PS51257">
    <property type="entry name" value="PROKAR_LIPOPROTEIN"/>
    <property type="match status" value="1"/>
</dbReference>